<comment type="caution">
    <text evidence="1">The sequence shown here is derived from an EMBL/GenBank/DDBJ whole genome shotgun (WGS) entry which is preliminary data.</text>
</comment>
<evidence type="ECO:0000313" key="1">
    <source>
        <dbReference type="EMBL" id="NEM92370.1"/>
    </source>
</evidence>
<reference evidence="1 2" key="1">
    <citation type="journal article" date="2014" name="Int. J. Syst. Evol. Microbiol.">
        <title>Description of Galbitalea soli gen. nov., sp. nov., and Frondihabitans sucicola sp. nov.</title>
        <authorList>
            <person name="Kim S.J."/>
            <person name="Lim J.M."/>
            <person name="Ahn J.H."/>
            <person name="Weon H.Y."/>
            <person name="Hamada M."/>
            <person name="Suzuki K."/>
            <person name="Ahn T.Y."/>
            <person name="Kwon S.W."/>
        </authorList>
    </citation>
    <scope>NUCLEOTIDE SEQUENCE [LARGE SCALE GENOMIC DNA]</scope>
    <source>
        <strain evidence="1 2">NBRC 108727</strain>
    </source>
</reference>
<protein>
    <submittedName>
        <fullName evidence="1">Uncharacterized protein</fullName>
    </submittedName>
</protein>
<evidence type="ECO:0000313" key="2">
    <source>
        <dbReference type="Proteomes" id="UP000479756"/>
    </source>
</evidence>
<accession>A0A7C9PPL9</accession>
<dbReference type="RefSeq" id="WP_163474409.1">
    <property type="nucleotide sequence ID" value="NZ_JAAGWZ010000004.1"/>
</dbReference>
<name>A0A7C9PPL9_9MICO</name>
<dbReference type="Proteomes" id="UP000479756">
    <property type="component" value="Unassembled WGS sequence"/>
</dbReference>
<organism evidence="1 2">
    <name type="scientific">Galbitalea soli</name>
    <dbReference type="NCBI Taxonomy" id="1268042"/>
    <lineage>
        <taxon>Bacteria</taxon>
        <taxon>Bacillati</taxon>
        <taxon>Actinomycetota</taxon>
        <taxon>Actinomycetes</taxon>
        <taxon>Micrococcales</taxon>
        <taxon>Microbacteriaceae</taxon>
        <taxon>Galbitalea</taxon>
    </lineage>
</organism>
<dbReference type="EMBL" id="JAAGWZ010000004">
    <property type="protein sequence ID" value="NEM92370.1"/>
    <property type="molecule type" value="Genomic_DNA"/>
</dbReference>
<sequence>MTFAAKPQQFRRPAVEYARRGQKPGAEIAVGLAARESRLKGLTAQANAGELTAAGSLDLRAESGCVPHEICTLAMAFEILK</sequence>
<gene>
    <name evidence="1" type="ORF">G3T37_13515</name>
</gene>
<dbReference type="AlphaFoldDB" id="A0A7C9PPL9"/>
<keyword evidence="2" id="KW-1185">Reference proteome</keyword>
<proteinExistence type="predicted"/>